<dbReference type="Pfam" id="PF11305">
    <property type="entry name" value="DUF3107"/>
    <property type="match status" value="1"/>
</dbReference>
<accession>A0A147E8N1</accession>
<dbReference type="GO" id="GO:0005524">
    <property type="term" value="F:ATP binding"/>
    <property type="evidence" value="ECO:0007669"/>
    <property type="project" value="UniProtKB-KW"/>
</dbReference>
<name>A0A147E8N1_9MICC</name>
<evidence type="ECO:0000313" key="1">
    <source>
        <dbReference type="EMBL" id="OIJ36413.1"/>
    </source>
</evidence>
<keyword evidence="1" id="KW-0547">Nucleotide-binding</keyword>
<dbReference type="Proteomes" id="UP000179540">
    <property type="component" value="Unassembled WGS sequence"/>
</dbReference>
<sequence length="77" mass="8253">MEIKIGIKDVAREVVLESSENAGEISRQVAEAIENRTLLKLTDAKGNVTLVPGEALGYVEIGADTKRHIGFGPFSEA</sequence>
<dbReference type="RefSeq" id="WP_058731128.1">
    <property type="nucleotide sequence ID" value="NZ_JAIUDH010000003.1"/>
</dbReference>
<comment type="caution">
    <text evidence="1">The sequence shown here is derived from an EMBL/GenBank/DDBJ whole genome shotgun (WGS) entry which is preliminary data.</text>
</comment>
<dbReference type="EMBL" id="MODZ01000003">
    <property type="protein sequence ID" value="OIJ36413.1"/>
    <property type="molecule type" value="Genomic_DNA"/>
</dbReference>
<dbReference type="InterPro" id="IPR021456">
    <property type="entry name" value="DUF3107"/>
</dbReference>
<proteinExistence type="predicted"/>
<evidence type="ECO:0000313" key="2">
    <source>
        <dbReference type="Proteomes" id="UP000179540"/>
    </source>
</evidence>
<organism evidence="1 2">
    <name type="scientific">Rothia kristinae</name>
    <dbReference type="NCBI Taxonomy" id="37923"/>
    <lineage>
        <taxon>Bacteria</taxon>
        <taxon>Bacillati</taxon>
        <taxon>Actinomycetota</taxon>
        <taxon>Actinomycetes</taxon>
        <taxon>Micrococcales</taxon>
        <taxon>Micrococcaceae</taxon>
        <taxon>Rothia</taxon>
    </lineage>
</organism>
<dbReference type="PATRIC" id="fig|37923.10.peg.1145"/>
<gene>
    <name evidence="1" type="ORF">BK826_03025</name>
</gene>
<protein>
    <submittedName>
        <fullName evidence="1">ATP-binding protein</fullName>
    </submittedName>
</protein>
<reference evidence="1 2" key="1">
    <citation type="submission" date="2016-10" db="EMBL/GenBank/DDBJ databases">
        <title>Draft genome sequence of strain LCT isolated from the Shenzhou X spacecraft of China.</title>
        <authorList>
            <person name="Huang B."/>
        </authorList>
    </citation>
    <scope>NUCLEOTIDE SEQUENCE [LARGE SCALE GENOMIC DNA]</scope>
    <source>
        <strain evidence="1 2">LCT-H5</strain>
    </source>
</reference>
<dbReference type="AlphaFoldDB" id="A0A147E8N1"/>
<dbReference type="OrthoDB" id="3268468at2"/>
<keyword evidence="1" id="KW-0067">ATP-binding</keyword>